<protein>
    <submittedName>
        <fullName evidence="9">Zinc transporter ZupT</fullName>
    </submittedName>
</protein>
<comment type="similarity">
    <text evidence="2">Belongs to the ZIP transporter (TC 2.A.5) family.</text>
</comment>
<evidence type="ECO:0000256" key="7">
    <source>
        <dbReference type="ARBA" id="ARBA00023136"/>
    </source>
</evidence>
<evidence type="ECO:0000256" key="5">
    <source>
        <dbReference type="ARBA" id="ARBA00022833"/>
    </source>
</evidence>
<reference evidence="9 10" key="1">
    <citation type="journal article" date="2018" name="Sci. Rep.">
        <title>A novel species of the marine cyanobacterium Acaryochloris with a unique pigment content and lifestyle.</title>
        <authorList>
            <person name="Partensky F."/>
            <person name="Six C."/>
            <person name="Ratin M."/>
            <person name="Garczarek L."/>
            <person name="Vaulot D."/>
            <person name="Probert I."/>
            <person name="Calteau A."/>
            <person name="Gourvil P."/>
            <person name="Marie D."/>
            <person name="Grebert T."/>
            <person name="Bouchier C."/>
            <person name="Le Panse S."/>
            <person name="Gachenot M."/>
            <person name="Rodriguez F."/>
            <person name="Garrido J.L."/>
        </authorList>
    </citation>
    <scope>NUCLEOTIDE SEQUENCE [LARGE SCALE GENOMIC DNA]</scope>
    <source>
        <strain evidence="9 10">RCC1774</strain>
    </source>
</reference>
<keyword evidence="3" id="KW-1003">Cell membrane</keyword>
<keyword evidence="5" id="KW-0862">Zinc</keyword>
<feature type="transmembrane region" description="Helical" evidence="8">
    <location>
        <begin position="127"/>
        <end position="146"/>
    </location>
</feature>
<dbReference type="EMBL" id="PQWO01000005">
    <property type="protein sequence ID" value="PZD73545.1"/>
    <property type="molecule type" value="Genomic_DNA"/>
</dbReference>
<dbReference type="Pfam" id="PF02535">
    <property type="entry name" value="Zip"/>
    <property type="match status" value="1"/>
</dbReference>
<dbReference type="OrthoDB" id="9787346at2"/>
<dbReference type="GO" id="GO:0005886">
    <property type="term" value="C:plasma membrane"/>
    <property type="evidence" value="ECO:0007669"/>
    <property type="project" value="UniProtKB-SubCell"/>
</dbReference>
<evidence type="ECO:0000256" key="8">
    <source>
        <dbReference type="SAM" id="Phobius"/>
    </source>
</evidence>
<dbReference type="InterPro" id="IPR003689">
    <property type="entry name" value="ZIP"/>
</dbReference>
<keyword evidence="6 8" id="KW-1133">Transmembrane helix</keyword>
<keyword evidence="10" id="KW-1185">Reference proteome</keyword>
<dbReference type="Proteomes" id="UP000248857">
    <property type="component" value="Unassembled WGS sequence"/>
</dbReference>
<evidence type="ECO:0000256" key="1">
    <source>
        <dbReference type="ARBA" id="ARBA00004651"/>
    </source>
</evidence>
<evidence type="ECO:0000256" key="2">
    <source>
        <dbReference type="ARBA" id="ARBA00006939"/>
    </source>
</evidence>
<gene>
    <name evidence="9" type="primary">zupT_1</name>
    <name evidence="9" type="ORF">C1752_02013</name>
</gene>
<evidence type="ECO:0000313" key="9">
    <source>
        <dbReference type="EMBL" id="PZD73545.1"/>
    </source>
</evidence>
<evidence type="ECO:0000256" key="6">
    <source>
        <dbReference type="ARBA" id="ARBA00022989"/>
    </source>
</evidence>
<dbReference type="GO" id="GO:0005385">
    <property type="term" value="F:zinc ion transmembrane transporter activity"/>
    <property type="evidence" value="ECO:0007669"/>
    <property type="project" value="TreeGrafter"/>
</dbReference>
<dbReference type="RefSeq" id="WP_110986142.1">
    <property type="nucleotide sequence ID" value="NZ_CAWNWM010000005.1"/>
</dbReference>
<feature type="transmembrane region" description="Helical" evidence="8">
    <location>
        <begin position="158"/>
        <end position="179"/>
    </location>
</feature>
<feature type="transmembrane region" description="Helical" evidence="8">
    <location>
        <begin position="217"/>
        <end position="238"/>
    </location>
</feature>
<organism evidence="9 10">
    <name type="scientific">Acaryochloris thomasi RCC1774</name>
    <dbReference type="NCBI Taxonomy" id="1764569"/>
    <lineage>
        <taxon>Bacteria</taxon>
        <taxon>Bacillati</taxon>
        <taxon>Cyanobacteriota</taxon>
        <taxon>Cyanophyceae</taxon>
        <taxon>Acaryochloridales</taxon>
        <taxon>Acaryochloridaceae</taxon>
        <taxon>Acaryochloris</taxon>
        <taxon>Acaryochloris thomasi</taxon>
    </lineage>
</organism>
<feature type="transmembrane region" description="Helical" evidence="8">
    <location>
        <begin position="49"/>
        <end position="70"/>
    </location>
</feature>
<sequence>MIFDQSAAAGGGTTVAIAFTASLIAGLGTAVGALPVFLPINLTERVQGVLLGIGGGIMLAATAFSLIVPGTEAAIDLGYSKATAALLMGAGILIGGGFLWIANRYLPHEHFFKGEEGPVKQNLQRMWLFIMAITIHNFPEGLAVGVGVGSGGLGSSGLALTAGIGLQNMPEGLVVALALRTLEYSALYAFGVALLTGLVEPIGGAVGASVIGLAQPLLPWGMAFAAGAMLFVISDEIIPETHRKGFEQEGTLGIMLGFVVMMCLDTALG</sequence>
<feature type="transmembrane region" description="Helical" evidence="8">
    <location>
        <begin position="186"/>
        <end position="211"/>
    </location>
</feature>
<feature type="transmembrane region" description="Helical" evidence="8">
    <location>
        <begin position="15"/>
        <end position="37"/>
    </location>
</feature>
<dbReference type="PANTHER" id="PTHR11040:SF211">
    <property type="entry name" value="ZINC TRANSPORTER ZIP11"/>
    <property type="match status" value="1"/>
</dbReference>
<accession>A0A2W1JQ55</accession>
<dbReference type="AlphaFoldDB" id="A0A2W1JQ55"/>
<dbReference type="PANTHER" id="PTHR11040">
    <property type="entry name" value="ZINC/IRON TRANSPORTER"/>
    <property type="match status" value="1"/>
</dbReference>
<keyword evidence="7 8" id="KW-0472">Membrane</keyword>
<name>A0A2W1JQ55_9CYAN</name>
<feature type="transmembrane region" description="Helical" evidence="8">
    <location>
        <begin position="82"/>
        <end position="106"/>
    </location>
</feature>
<evidence type="ECO:0000313" key="10">
    <source>
        <dbReference type="Proteomes" id="UP000248857"/>
    </source>
</evidence>
<keyword evidence="4 8" id="KW-0812">Transmembrane</keyword>
<comment type="caution">
    <text evidence="9">The sequence shown here is derived from an EMBL/GenBank/DDBJ whole genome shotgun (WGS) entry which is preliminary data.</text>
</comment>
<evidence type="ECO:0000256" key="3">
    <source>
        <dbReference type="ARBA" id="ARBA00022475"/>
    </source>
</evidence>
<evidence type="ECO:0000256" key="4">
    <source>
        <dbReference type="ARBA" id="ARBA00022692"/>
    </source>
</evidence>
<comment type="subcellular location">
    <subcellularLocation>
        <location evidence="1">Cell membrane</location>
        <topology evidence="1">Multi-pass membrane protein</topology>
    </subcellularLocation>
</comment>
<proteinExistence type="inferred from homology"/>